<dbReference type="SUPFAM" id="SSF48317">
    <property type="entry name" value="Acid phosphatase/Vanadium-dependent haloperoxidase"/>
    <property type="match status" value="1"/>
</dbReference>
<keyword evidence="1" id="KW-0472">Membrane</keyword>
<reference evidence="3 4" key="1">
    <citation type="submission" date="2019-04" db="EMBL/GenBank/DDBJ databases">
        <authorList>
            <person name="Liu A."/>
        </authorList>
    </citation>
    <scope>NUCLEOTIDE SEQUENCE [LARGE SCALE GENOMIC DNA]</scope>
    <source>
        <strain evidence="3 4">RZ03</strain>
    </source>
</reference>
<evidence type="ECO:0000313" key="3">
    <source>
        <dbReference type="EMBL" id="TGV04865.1"/>
    </source>
</evidence>
<dbReference type="SMART" id="SM00014">
    <property type="entry name" value="acidPPc"/>
    <property type="match status" value="1"/>
</dbReference>
<accession>A0A4S1E347</accession>
<dbReference type="CDD" id="cd03394">
    <property type="entry name" value="PAP2_like_5"/>
    <property type="match status" value="1"/>
</dbReference>
<name>A0A4S1E347_9FLAO</name>
<dbReference type="InterPro" id="IPR036938">
    <property type="entry name" value="PAP2/HPO_sf"/>
</dbReference>
<organism evidence="3 4">
    <name type="scientific">Flavivirga rizhaonensis</name>
    <dbReference type="NCBI Taxonomy" id="2559571"/>
    <lineage>
        <taxon>Bacteria</taxon>
        <taxon>Pseudomonadati</taxon>
        <taxon>Bacteroidota</taxon>
        <taxon>Flavobacteriia</taxon>
        <taxon>Flavobacteriales</taxon>
        <taxon>Flavobacteriaceae</taxon>
        <taxon>Flavivirga</taxon>
    </lineage>
</organism>
<dbReference type="RefSeq" id="WP_135874823.1">
    <property type="nucleotide sequence ID" value="NZ_SRSO01000001.1"/>
</dbReference>
<comment type="caution">
    <text evidence="3">The sequence shown here is derived from an EMBL/GenBank/DDBJ whole genome shotgun (WGS) entry which is preliminary data.</text>
</comment>
<dbReference type="EMBL" id="SRSO01000001">
    <property type="protein sequence ID" value="TGV04865.1"/>
    <property type="molecule type" value="Genomic_DNA"/>
</dbReference>
<keyword evidence="1" id="KW-1133">Transmembrane helix</keyword>
<evidence type="ECO:0000256" key="1">
    <source>
        <dbReference type="SAM" id="Phobius"/>
    </source>
</evidence>
<feature type="transmembrane region" description="Helical" evidence="1">
    <location>
        <begin position="12"/>
        <end position="29"/>
    </location>
</feature>
<evidence type="ECO:0000313" key="4">
    <source>
        <dbReference type="Proteomes" id="UP000307602"/>
    </source>
</evidence>
<protein>
    <submittedName>
        <fullName evidence="3">Phosphatase PAP2 family protein</fullName>
    </submittedName>
</protein>
<dbReference type="Gene3D" id="1.20.144.10">
    <property type="entry name" value="Phosphatidic acid phosphatase type 2/haloperoxidase"/>
    <property type="match status" value="1"/>
</dbReference>
<evidence type="ECO:0000259" key="2">
    <source>
        <dbReference type="SMART" id="SM00014"/>
    </source>
</evidence>
<feature type="domain" description="Phosphatidic acid phosphatase type 2/haloperoxidase" evidence="2">
    <location>
        <begin position="61"/>
        <end position="161"/>
    </location>
</feature>
<proteinExistence type="predicted"/>
<dbReference type="AlphaFoldDB" id="A0A4S1E347"/>
<dbReference type="OrthoDB" id="9773582at2"/>
<feature type="transmembrane region" description="Helical" evidence="1">
    <location>
        <begin position="144"/>
        <end position="161"/>
    </location>
</feature>
<keyword evidence="1" id="KW-0812">Transmembrane</keyword>
<keyword evidence="4" id="KW-1185">Reference proteome</keyword>
<dbReference type="Proteomes" id="UP000307602">
    <property type="component" value="Unassembled WGS sequence"/>
</dbReference>
<feature type="transmembrane region" description="Helical" evidence="1">
    <location>
        <begin position="122"/>
        <end position="138"/>
    </location>
</feature>
<sequence length="188" mass="21139">MLPVLKHTYDSFTTIWLLITLLVNCFYSFSQNKTIETTGDVILFTAPVATVAATLLFDDSEGSCQFTKSVTLSSIITYGLKLTINKSRPDASNENSFPSGHTSVTFQAASFIHKRYGFKKSIPFYALAGFTAFSRIHAKKHDFWDILVGAFIGIGSSYLFTTPYQKKKLNLSFLNNNNNYLIGFKYKF</sequence>
<gene>
    <name evidence="3" type="ORF">EM932_01715</name>
</gene>
<dbReference type="Pfam" id="PF01569">
    <property type="entry name" value="PAP2"/>
    <property type="match status" value="1"/>
</dbReference>
<dbReference type="InterPro" id="IPR000326">
    <property type="entry name" value="PAP2/HPO"/>
</dbReference>